<dbReference type="PANTHER" id="PTHR11070:SF2">
    <property type="entry name" value="ATP-DEPENDENT DNA HELICASE SRS2"/>
    <property type="match status" value="1"/>
</dbReference>
<dbReference type="AlphaFoldDB" id="A0A6P0GBY0"/>
<proteinExistence type="predicted"/>
<dbReference type="GO" id="GO:0043138">
    <property type="term" value="F:3'-5' DNA helicase activity"/>
    <property type="evidence" value="ECO:0007669"/>
    <property type="project" value="TreeGrafter"/>
</dbReference>
<evidence type="ECO:0000313" key="4">
    <source>
        <dbReference type="Proteomes" id="UP000471126"/>
    </source>
</evidence>
<dbReference type="InterPro" id="IPR000212">
    <property type="entry name" value="DNA_helicase_UvrD/REP"/>
</dbReference>
<sequence length="602" mass="65408">MLLRSRLHRVGRLRRGRAQPGRLPCLSAGPRDQLRAQQHLSRPRNPGRHPGEAGGRLLLGAAQPGLMARFIPPLRVSSGRSPAETRVLQWLSRLGDEWTVLHSLGVLNHSFKRWAEADALVVGPPGLVVLEVKGGRVARRQGVWEFTDRFGRVTRKREGPFDQAGGAHGAIRRHLVDHGALRRDQCSGWAVALPDVTLAGRAPDVLEEVLLDASSEWSAPEVVLTRWCRHWGDRSRAASPLAPEDVAAVVETLRVDLDLRPSLSLLADEVDEELTRVTTEQERVLRAAEDNPRLAVAGRAGTGKTMLALAEARRLADEGGRVLLTCSSAPLASRLGLALQDAPGIDVRTPAHLLTAAGPDHYDAVVVDEAQDLGAGWQDVVDTRARGGVEAGTWRLFLDPAQDLVGAGVDMASTLPASTTRMSLTLNCRNTRQIAVMASMLTRTELDAVAPVLGPEVVMHWWSDPSNQDRLLAAELQDLVDVLPPARVAVLTHRPMTAARRAALSRLAGVHLAGLEERRTDAVVVATAEEFKGLEAVAVLVADVESLDRATDRRHAYVACTRARVRLTVFLHEAVREGYQAGAAWFGGVVTRRSARRGLQPY</sequence>
<organism evidence="3 4">
    <name type="scientific">Geodermatophilus normandii</name>
    <dbReference type="NCBI Taxonomy" id="1137989"/>
    <lineage>
        <taxon>Bacteria</taxon>
        <taxon>Bacillati</taxon>
        <taxon>Actinomycetota</taxon>
        <taxon>Actinomycetes</taxon>
        <taxon>Geodermatophilales</taxon>
        <taxon>Geodermatophilaceae</taxon>
        <taxon>Geodermatophilus</taxon>
    </lineage>
</organism>
<comment type="caution">
    <text evidence="3">The sequence shown here is derived from an EMBL/GenBank/DDBJ whole genome shotgun (WGS) entry which is preliminary data.</text>
</comment>
<dbReference type="EMBL" id="JAAGWE010000011">
    <property type="protein sequence ID" value="NEM05458.1"/>
    <property type="molecule type" value="Genomic_DNA"/>
</dbReference>
<dbReference type="GO" id="GO:0005524">
    <property type="term" value="F:ATP binding"/>
    <property type="evidence" value="ECO:0007669"/>
    <property type="project" value="InterPro"/>
</dbReference>
<accession>A0A6P0GBY0</accession>
<dbReference type="Pfam" id="PF13604">
    <property type="entry name" value="AAA_30"/>
    <property type="match status" value="1"/>
</dbReference>
<feature type="region of interest" description="Disordered" evidence="1">
    <location>
        <begin position="18"/>
        <end position="55"/>
    </location>
</feature>
<evidence type="ECO:0000259" key="2">
    <source>
        <dbReference type="Pfam" id="PF08378"/>
    </source>
</evidence>
<protein>
    <submittedName>
        <fullName evidence="3">AAA family ATPase</fullName>
    </submittedName>
</protein>
<evidence type="ECO:0000313" key="3">
    <source>
        <dbReference type="EMBL" id="NEM05458.1"/>
    </source>
</evidence>
<name>A0A6P0GBY0_9ACTN</name>
<reference evidence="3 4" key="1">
    <citation type="submission" date="2019-12" db="EMBL/GenBank/DDBJ databases">
        <title>WGS of CPCC 203550 I12A-02606.</title>
        <authorList>
            <person name="Jiang Z."/>
        </authorList>
    </citation>
    <scope>NUCLEOTIDE SEQUENCE [LARGE SCALE GENOMIC DNA]</scope>
    <source>
        <strain evidence="3 4">I12A-02606</strain>
    </source>
</reference>
<dbReference type="InterPro" id="IPR011528">
    <property type="entry name" value="NERD"/>
</dbReference>
<dbReference type="GO" id="GO:0000725">
    <property type="term" value="P:recombinational repair"/>
    <property type="evidence" value="ECO:0007669"/>
    <property type="project" value="TreeGrafter"/>
</dbReference>
<dbReference type="Gene3D" id="3.40.50.300">
    <property type="entry name" value="P-loop containing nucleotide triphosphate hydrolases"/>
    <property type="match status" value="2"/>
</dbReference>
<dbReference type="SUPFAM" id="SSF52540">
    <property type="entry name" value="P-loop containing nucleoside triphosphate hydrolases"/>
    <property type="match status" value="1"/>
</dbReference>
<dbReference type="Proteomes" id="UP000471126">
    <property type="component" value="Unassembled WGS sequence"/>
</dbReference>
<dbReference type="InterPro" id="IPR027417">
    <property type="entry name" value="P-loop_NTPase"/>
</dbReference>
<dbReference type="Pfam" id="PF08378">
    <property type="entry name" value="NERD"/>
    <property type="match status" value="1"/>
</dbReference>
<dbReference type="GO" id="GO:0003677">
    <property type="term" value="F:DNA binding"/>
    <property type="evidence" value="ECO:0007669"/>
    <property type="project" value="InterPro"/>
</dbReference>
<dbReference type="PANTHER" id="PTHR11070">
    <property type="entry name" value="UVRD / RECB / PCRA DNA HELICASE FAMILY MEMBER"/>
    <property type="match status" value="1"/>
</dbReference>
<feature type="domain" description="NERD" evidence="2">
    <location>
        <begin position="83"/>
        <end position="178"/>
    </location>
</feature>
<evidence type="ECO:0000256" key="1">
    <source>
        <dbReference type="SAM" id="MobiDB-lite"/>
    </source>
</evidence>
<gene>
    <name evidence="3" type="ORF">GCU54_05415</name>
</gene>